<dbReference type="PROSITE" id="PS00718">
    <property type="entry name" value="SIGMA54_2"/>
    <property type="match status" value="1"/>
</dbReference>
<keyword evidence="6" id="KW-0731">Sigma factor</keyword>
<dbReference type="Pfam" id="PF04963">
    <property type="entry name" value="Sigma54_CBD"/>
    <property type="match status" value="1"/>
</dbReference>
<dbReference type="NCBIfam" id="TIGR02395">
    <property type="entry name" value="rpoN_sigma"/>
    <property type="match status" value="1"/>
</dbReference>
<dbReference type="Proteomes" id="UP000051008">
    <property type="component" value="Unassembled WGS sequence"/>
</dbReference>
<dbReference type="InterPro" id="IPR007046">
    <property type="entry name" value="RNA_pol_sigma_54_core-bd"/>
</dbReference>
<dbReference type="PROSITE" id="PS50044">
    <property type="entry name" value="SIGMA54_3"/>
    <property type="match status" value="1"/>
</dbReference>
<dbReference type="GO" id="GO:0003677">
    <property type="term" value="F:DNA binding"/>
    <property type="evidence" value="ECO:0007669"/>
    <property type="project" value="UniProtKB-KW"/>
</dbReference>
<dbReference type="InterPro" id="IPR007634">
    <property type="entry name" value="RNA_pol_sigma_54_DNA-bd"/>
</dbReference>
<proteinExistence type="inferred from homology"/>
<dbReference type="OrthoDB" id="9814402at2"/>
<dbReference type="GO" id="GO:0000428">
    <property type="term" value="C:DNA-directed RNA polymerase complex"/>
    <property type="evidence" value="ECO:0007669"/>
    <property type="project" value="UniProtKB-KW"/>
</dbReference>
<evidence type="ECO:0000256" key="8">
    <source>
        <dbReference type="ARBA" id="ARBA00023163"/>
    </source>
</evidence>
<evidence type="ECO:0000256" key="3">
    <source>
        <dbReference type="ARBA" id="ARBA00022679"/>
    </source>
</evidence>
<dbReference type="Gene3D" id="1.10.10.60">
    <property type="entry name" value="Homeodomain-like"/>
    <property type="match status" value="1"/>
</dbReference>
<dbReference type="RefSeq" id="WP_056977167.1">
    <property type="nucleotide sequence ID" value="NZ_AYYP01000061.1"/>
</dbReference>
<name>A0A0R2A9I3_9LACO</name>
<evidence type="ECO:0000256" key="5">
    <source>
        <dbReference type="ARBA" id="ARBA00023015"/>
    </source>
</evidence>
<keyword evidence="5" id="KW-0805">Transcription regulation</keyword>
<keyword evidence="3" id="KW-0808">Transferase</keyword>
<sequence>MALEQGFSQEQRQVQKLAMTQRMQQSIQVLRYNAEDLQAYLKQQELDNPFISVNLATNYNSSQAGAESKDDWQTYTSVRKQQSLFEYLLDQIHLTMRATPIRKWVIYLLEHLDSNGYLRLDLKTVSEEQGVSEITLLDALTLLQRLDPPGVGARNLQECLLLQIENDAHAPKLAQQVIKNEFEAFADRKWEQIAKKLGVRLAEIQTVFDYVRTLSPAPGAAYDQNQVGYIIPDLVLIETNQQLELKTTKYTQPQLEFKQSYYDRLAKQDDQEVKKYLAQKQKEYEHLYNDLLQRGQTLLRVGQEIVDYQRDFFIKDEHPLKPLLLRDVAHKLQLHESTISRAVNGKYMQTSFGTFELKHFFSQAVNYQTETGESVSSDDVHKYISELVANEDKRKPLSDQKLSELLKQKELTVSRRTVAKYREQLNIPSSSKRKRFD</sequence>
<dbReference type="Pfam" id="PF00309">
    <property type="entry name" value="Sigma54_AID"/>
    <property type="match status" value="1"/>
</dbReference>
<keyword evidence="12" id="KW-1185">Reference proteome</keyword>
<evidence type="ECO:0000313" key="12">
    <source>
        <dbReference type="Proteomes" id="UP000051008"/>
    </source>
</evidence>
<keyword evidence="4" id="KW-0548">Nucleotidyltransferase</keyword>
<organism evidence="11 12">
    <name type="scientific">Ligilactobacillus agilis DSM 20509</name>
    <dbReference type="NCBI Taxonomy" id="1423718"/>
    <lineage>
        <taxon>Bacteria</taxon>
        <taxon>Bacillati</taxon>
        <taxon>Bacillota</taxon>
        <taxon>Bacilli</taxon>
        <taxon>Lactobacillales</taxon>
        <taxon>Lactobacillaceae</taxon>
        <taxon>Ligilactobacillus</taxon>
    </lineage>
</organism>
<dbReference type="GO" id="GO:0016987">
    <property type="term" value="F:sigma factor activity"/>
    <property type="evidence" value="ECO:0007669"/>
    <property type="project" value="UniProtKB-KW"/>
</dbReference>
<dbReference type="EMBL" id="AYYP01000061">
    <property type="protein sequence ID" value="KRM63471.1"/>
    <property type="molecule type" value="Genomic_DNA"/>
</dbReference>
<evidence type="ECO:0000313" key="11">
    <source>
        <dbReference type="EMBL" id="KRM63471.1"/>
    </source>
</evidence>
<keyword evidence="7" id="KW-0238">DNA-binding</keyword>
<comment type="similarity">
    <text evidence="1">Belongs to the sigma-54 factor family.</text>
</comment>
<keyword evidence="8" id="KW-0804">Transcription</keyword>
<dbReference type="PATRIC" id="fig|1423718.3.peg.525"/>
<dbReference type="InterPro" id="IPR038709">
    <property type="entry name" value="RpoN_core-bd_sf"/>
</dbReference>
<dbReference type="PANTHER" id="PTHR32248">
    <property type="entry name" value="RNA POLYMERASE SIGMA-54 FACTOR"/>
    <property type="match status" value="1"/>
</dbReference>
<keyword evidence="2" id="KW-0240">DNA-directed RNA polymerase</keyword>
<dbReference type="PANTHER" id="PTHR32248:SF4">
    <property type="entry name" value="RNA POLYMERASE SIGMA-54 FACTOR"/>
    <property type="match status" value="1"/>
</dbReference>
<dbReference type="PROSITE" id="PS00717">
    <property type="entry name" value="SIGMA54_1"/>
    <property type="match status" value="1"/>
</dbReference>
<dbReference type="InterPro" id="IPR000394">
    <property type="entry name" value="RNA_pol_sigma_54"/>
</dbReference>
<evidence type="ECO:0000256" key="4">
    <source>
        <dbReference type="ARBA" id="ARBA00022695"/>
    </source>
</evidence>
<feature type="domain" description="RNA polymerase sigma factor 54 DNA-binding" evidence="9">
    <location>
        <begin position="275"/>
        <end position="435"/>
    </location>
</feature>
<dbReference type="PIRSF" id="PIRSF000774">
    <property type="entry name" value="RpoN"/>
    <property type="match status" value="1"/>
</dbReference>
<dbReference type="AlphaFoldDB" id="A0A0R2A9I3"/>
<evidence type="ECO:0000256" key="6">
    <source>
        <dbReference type="ARBA" id="ARBA00023082"/>
    </source>
</evidence>
<evidence type="ECO:0000256" key="2">
    <source>
        <dbReference type="ARBA" id="ARBA00022478"/>
    </source>
</evidence>
<gene>
    <name evidence="11" type="ORF">FC14_GL000507</name>
</gene>
<evidence type="ECO:0000256" key="1">
    <source>
        <dbReference type="ARBA" id="ARBA00008798"/>
    </source>
</evidence>
<protein>
    <submittedName>
        <fullName evidence="11">RNA polymerase factor sigma-54</fullName>
    </submittedName>
</protein>
<accession>A0A0R2A9I3</accession>
<dbReference type="GO" id="GO:0006352">
    <property type="term" value="P:DNA-templated transcription initiation"/>
    <property type="evidence" value="ECO:0007669"/>
    <property type="project" value="InterPro"/>
</dbReference>
<evidence type="ECO:0000259" key="10">
    <source>
        <dbReference type="Pfam" id="PF04963"/>
    </source>
</evidence>
<dbReference type="Pfam" id="PF04552">
    <property type="entry name" value="Sigma54_DBD"/>
    <property type="match status" value="1"/>
</dbReference>
<dbReference type="Gene3D" id="1.10.10.1330">
    <property type="entry name" value="RNA polymerase sigma-54 factor, core-binding domain"/>
    <property type="match status" value="1"/>
</dbReference>
<feature type="domain" description="RNA polymerase sigma factor 54 core-binding" evidence="10">
    <location>
        <begin position="78"/>
        <end position="261"/>
    </location>
</feature>
<evidence type="ECO:0000259" key="9">
    <source>
        <dbReference type="Pfam" id="PF04552"/>
    </source>
</evidence>
<dbReference type="GO" id="GO:0016779">
    <property type="term" value="F:nucleotidyltransferase activity"/>
    <property type="evidence" value="ECO:0007669"/>
    <property type="project" value="UniProtKB-KW"/>
</dbReference>
<evidence type="ECO:0000256" key="7">
    <source>
        <dbReference type="ARBA" id="ARBA00023125"/>
    </source>
</evidence>
<dbReference type="PRINTS" id="PR00045">
    <property type="entry name" value="SIGMA54FCT"/>
</dbReference>
<reference evidence="11 12" key="1">
    <citation type="journal article" date="2015" name="Genome Announc.">
        <title>Expanding the biotechnology potential of lactobacilli through comparative genomics of 213 strains and associated genera.</title>
        <authorList>
            <person name="Sun Z."/>
            <person name="Harris H.M."/>
            <person name="McCann A."/>
            <person name="Guo C."/>
            <person name="Argimon S."/>
            <person name="Zhang W."/>
            <person name="Yang X."/>
            <person name="Jeffery I.B."/>
            <person name="Cooney J.C."/>
            <person name="Kagawa T.F."/>
            <person name="Liu W."/>
            <person name="Song Y."/>
            <person name="Salvetti E."/>
            <person name="Wrobel A."/>
            <person name="Rasinkangas P."/>
            <person name="Parkhill J."/>
            <person name="Rea M.C."/>
            <person name="O'Sullivan O."/>
            <person name="Ritari J."/>
            <person name="Douillard F.P."/>
            <person name="Paul Ross R."/>
            <person name="Yang R."/>
            <person name="Briner A.E."/>
            <person name="Felis G.E."/>
            <person name="de Vos W.M."/>
            <person name="Barrangou R."/>
            <person name="Klaenhammer T.R."/>
            <person name="Caufield P.W."/>
            <person name="Cui Y."/>
            <person name="Zhang H."/>
            <person name="O'Toole P.W."/>
        </authorList>
    </citation>
    <scope>NUCLEOTIDE SEQUENCE [LARGE SCALE GENOMIC DNA]</scope>
    <source>
        <strain evidence="11 12">DSM 20509</strain>
    </source>
</reference>
<dbReference type="GO" id="GO:0001216">
    <property type="term" value="F:DNA-binding transcription activator activity"/>
    <property type="evidence" value="ECO:0007669"/>
    <property type="project" value="InterPro"/>
</dbReference>
<comment type="caution">
    <text evidence="11">The sequence shown here is derived from an EMBL/GenBank/DDBJ whole genome shotgun (WGS) entry which is preliminary data.</text>
</comment>